<dbReference type="InterPro" id="IPR035965">
    <property type="entry name" value="PAS-like_dom_sf"/>
</dbReference>
<dbReference type="InterPro" id="IPR000014">
    <property type="entry name" value="PAS"/>
</dbReference>
<dbReference type="SMART" id="SM00388">
    <property type="entry name" value="HisKA"/>
    <property type="match status" value="2"/>
</dbReference>
<dbReference type="SMART" id="SM00091">
    <property type="entry name" value="PAS"/>
    <property type="match status" value="6"/>
</dbReference>
<dbReference type="InterPro" id="IPR001789">
    <property type="entry name" value="Sig_transdc_resp-reg_receiver"/>
</dbReference>
<dbReference type="Gene3D" id="3.30.565.10">
    <property type="entry name" value="Histidine kinase-like ATPase, C-terminal domain"/>
    <property type="match status" value="2"/>
</dbReference>
<dbReference type="InterPro" id="IPR013655">
    <property type="entry name" value="PAS_fold_3"/>
</dbReference>
<dbReference type="InterPro" id="IPR000700">
    <property type="entry name" value="PAS-assoc_C"/>
</dbReference>
<keyword evidence="3 7" id="KW-0597">Phosphoprotein</keyword>
<comment type="caution">
    <text evidence="13">The sequence shown here is derived from an EMBL/GenBank/DDBJ whole genome shotgun (WGS) entry which is preliminary data.</text>
</comment>
<feature type="domain" description="PAC" evidence="12">
    <location>
        <begin position="1619"/>
        <end position="1671"/>
    </location>
</feature>
<evidence type="ECO:0000313" key="14">
    <source>
        <dbReference type="Proteomes" id="UP001482513"/>
    </source>
</evidence>
<gene>
    <name evidence="13" type="ORF">NC992_11770</name>
</gene>
<evidence type="ECO:0000256" key="6">
    <source>
        <dbReference type="ARBA" id="ARBA00023012"/>
    </source>
</evidence>
<feature type="domain" description="PAS" evidence="11">
    <location>
        <begin position="1546"/>
        <end position="1601"/>
    </location>
</feature>
<feature type="domain" description="Response regulatory" evidence="10">
    <location>
        <begin position="1937"/>
        <end position="2055"/>
    </location>
</feature>
<dbReference type="CDD" id="cd16922">
    <property type="entry name" value="HATPase_EvgS-ArcB-TorS-like"/>
    <property type="match status" value="2"/>
</dbReference>
<dbReference type="Pfam" id="PF08448">
    <property type="entry name" value="PAS_4"/>
    <property type="match status" value="1"/>
</dbReference>
<dbReference type="Gene3D" id="3.30.450.40">
    <property type="match status" value="2"/>
</dbReference>
<evidence type="ECO:0000259" key="12">
    <source>
        <dbReference type="PROSITE" id="PS50113"/>
    </source>
</evidence>
<dbReference type="PANTHER" id="PTHR43547">
    <property type="entry name" value="TWO-COMPONENT HISTIDINE KINASE"/>
    <property type="match status" value="1"/>
</dbReference>
<evidence type="ECO:0000256" key="4">
    <source>
        <dbReference type="ARBA" id="ARBA00022679"/>
    </source>
</evidence>
<dbReference type="Pfam" id="PF02518">
    <property type="entry name" value="HATPase_c"/>
    <property type="match status" value="2"/>
</dbReference>
<feature type="domain" description="Histidine kinase" evidence="9">
    <location>
        <begin position="1696"/>
        <end position="1915"/>
    </location>
</feature>
<name>A0ABV0K4U8_9CYAN</name>
<dbReference type="PROSITE" id="PS50110">
    <property type="entry name" value="RESPONSE_REGULATORY"/>
    <property type="match status" value="2"/>
</dbReference>
<dbReference type="CDD" id="cd00130">
    <property type="entry name" value="PAS"/>
    <property type="match status" value="5"/>
</dbReference>
<evidence type="ECO:0000259" key="11">
    <source>
        <dbReference type="PROSITE" id="PS50112"/>
    </source>
</evidence>
<feature type="domain" description="Response regulatory" evidence="10">
    <location>
        <begin position="623"/>
        <end position="738"/>
    </location>
</feature>
<evidence type="ECO:0000259" key="10">
    <source>
        <dbReference type="PROSITE" id="PS50110"/>
    </source>
</evidence>
<feature type="domain" description="PAC" evidence="12">
    <location>
        <begin position="1368"/>
        <end position="1420"/>
    </location>
</feature>
<keyword evidence="4" id="KW-0808">Transferase</keyword>
<protein>
    <recommendedName>
        <fullName evidence="2">histidine kinase</fullName>
        <ecNumber evidence="2">2.7.13.3</ecNumber>
    </recommendedName>
</protein>
<evidence type="ECO:0000313" key="13">
    <source>
        <dbReference type="EMBL" id="MEP0947551.1"/>
    </source>
</evidence>
<dbReference type="Pfam" id="PF00512">
    <property type="entry name" value="HisKA"/>
    <property type="match status" value="2"/>
</dbReference>
<dbReference type="InterPro" id="IPR036097">
    <property type="entry name" value="HisK_dim/P_sf"/>
</dbReference>
<dbReference type="Pfam" id="PF08447">
    <property type="entry name" value="PAS_3"/>
    <property type="match status" value="4"/>
</dbReference>
<dbReference type="SUPFAM" id="SSF55874">
    <property type="entry name" value="ATPase domain of HSP90 chaperone/DNA topoisomerase II/histidine kinase"/>
    <property type="match status" value="2"/>
</dbReference>
<dbReference type="SMART" id="SM00086">
    <property type="entry name" value="PAC"/>
    <property type="match status" value="5"/>
</dbReference>
<evidence type="ECO:0000256" key="5">
    <source>
        <dbReference type="ARBA" id="ARBA00022777"/>
    </source>
</evidence>
<dbReference type="CDD" id="cd00082">
    <property type="entry name" value="HisKA"/>
    <property type="match status" value="2"/>
</dbReference>
<proteinExistence type="predicted"/>
<feature type="modified residue" description="4-aspartylphosphate" evidence="7">
    <location>
        <position position="1986"/>
    </location>
</feature>
<reference evidence="13 14" key="1">
    <citation type="submission" date="2022-04" db="EMBL/GenBank/DDBJ databases">
        <title>Positive selection, recombination, and allopatry shape intraspecific diversity of widespread and dominant cyanobacteria.</title>
        <authorList>
            <person name="Wei J."/>
            <person name="Shu W."/>
            <person name="Hu C."/>
        </authorList>
    </citation>
    <scope>NUCLEOTIDE SEQUENCE [LARGE SCALE GENOMIC DNA]</scope>
    <source>
        <strain evidence="13 14">DQ-A4</strain>
    </source>
</reference>
<dbReference type="PROSITE" id="PS50113">
    <property type="entry name" value="PAC"/>
    <property type="match status" value="5"/>
</dbReference>
<dbReference type="Gene3D" id="1.10.287.130">
    <property type="match status" value="2"/>
</dbReference>
<dbReference type="InterPro" id="IPR013656">
    <property type="entry name" value="PAS_4"/>
</dbReference>
<evidence type="ECO:0000256" key="8">
    <source>
        <dbReference type="SAM" id="Coils"/>
    </source>
</evidence>
<dbReference type="InterPro" id="IPR004358">
    <property type="entry name" value="Sig_transdc_His_kin-like_C"/>
</dbReference>
<keyword evidence="5" id="KW-0418">Kinase</keyword>
<dbReference type="Pfam" id="PF00072">
    <property type="entry name" value="Response_reg"/>
    <property type="match status" value="2"/>
</dbReference>
<sequence length="2057" mass="228400">MVQHQQAADQLFGGGGEMGALMRSYDWSKTPFGAVEQWPQSLRSTLSICLNSRFPMAIYWGPDCWLLYNDAWRPIVGDKHPWSLGRPADEVWPEIWDDISPDFARVFATGEGVFYSDTLLVMRRFGYDEECFFDYTFNPIQGEGGKIDGILNVVSETTYRVLNDRRAQLLRELASRTGSAKTVDDACALMAEALKSGSADVPLALLYIVNADGKTAHLSGGSEVALGLPKTPDQVDLTVEDEVGGWPIASVAQTGQSRTIDDLVSHFGHLPGSPWPEPPQEAMVLPILVPGQAKAVGVLVAVANPRRRVDAVYRDFFEQIAGQIAAAIANARSHEEDRRRADKLAELDRAKTVFFSNVSHEFRTPLTLMLGPVEEALQETQDADQRQRLELVYRNALRLQKLVNTLLDFSRIEAGRIEASYEPTDLALMTTDLAGVFRSAVEQAGLRLTVDCPPLAAPAYVDRDMWEKIVLNLLSNALKFTFEGEIAVVLHGNADQIQLEVRDTGTGIPPEELPHIFERFHRVQGARGRTHEGSGIGLSLVQELVGLHGGTIEVTSQVDQGTCFTITMPAGSDHLPSDSINGPHTRLSTATGATPYLEEALRWHPTEPREPAPPAPSSTTTARILLADDNADMLDYVERLLSPQYTVETARDGRAAIAAIRRQRPDLVLTDVMMPEIDGFELLRQLRSDVQTQELPIILLSARAGEESRIEGLAAGADDYLTKPFSARELLAKVEAALKLAQLRQMAKTSLQRSEERSRLAIRVAQLGTWRYDLSTQLVELDERMQEIWGESATLLPLAQVIERVHPGDRERVASAVGAALEPSSSGAYEIDYRIVWNDGTERWIMASGQALFGGEGLARQVVELIGTALDITERKQTELLLAEQKHLLELVASGYPLENCLTAICLAVSQLNPLIRAGVLLSDAQQQQFIGAIAPDFPLSFRAAVEGLPINDLHIGTCAKAVDCGEPVTCIDVVTDDRWSAAWRDLCLAHGIRACHSTPLLDLEGRPVGSLMLCFDQARQPTPWEYQLADFGTQVARIAVERDRATLALRNSEYRYRTLFESMDQGFCACEMLFDDHGKPIDYRFLEVNPAFERLTELPGMLGKTALELIPDLDAFWIETYGRVVSMGESYQFERQSVISGRWFNIDAFAIGDPQSNRFAILLTDISDRKKAELERERFLAVGADLQVLTGSNGYFQWVSPAFERILGWTTQEMLSRPWVEFVHPDDVTISVGEANQGFAGSETMAFENRYRHKDGSYRWFLWNAQFYSDRQMLYGAAIDITDRKRTEANLRESEKRFRSMADNAPVMVWVTDSTGYCTYLSQSWYDFTGQTEATGLGSGWLDAVHPDDQETCSQIFLAANERQEAFRFEYRLLSKDGFYHWAIDAASPWFGADGEFKGYIGSVLDISDRKRIEESLRQRETELRLVTNSVPALIAFVDADQRYRFNNQGYEDWFSQSAKDLYGKHIREVVGDAAYEDVRPYVEQVLTGQQVTFERSIRFKDGNLRYLSATYVPRINDQGVVEGFVALINDLSDRRQAEEALIQSEERYRFLVESIPQLVWTADAEGVLLDANQRWCDFTGLTPEQVKTTGWQAVVHPDDISVLGQNWAIAQQQGSNYQAEGRMRRADGVYRWHLHQAVPLKTKRGRILKWFGTATDIEDQKQLEQQRSQLLQQEQAARAAAEAASRTKDEFLAVVSHELRSPLNPILGWATLLKNGTLDATKTQQALSVIERNAKLQTELIDDLLDVSRMLRGKLQISATPVNLATTIRAAIETVRLAADAKSIRIEAHLETDVGLVSGDATRLQQVVWNLLSNAVKFTPAGGQIDVHLVRGDANQAQIIVKDTGKGIVPEFLPLIFDYFRQADSATTRQFGGLGLGLAIVRHLVELHGGTIQAASLGENMGATFTVSLPTLAHQALAQPGLPLQQPSLSLPGTQILVVDDDDDTRTFITFLLEQAGAHVVAAASAQAGLAALKQAQPQVLVSDIGMPDMDGYMLMQQIRALPAEQGGQVPAIALTAYVRETDQEQSLAAGFQRHISKPVEPAALLRAIAELLQS</sequence>
<feature type="domain" description="PAC" evidence="12">
    <location>
        <begin position="1246"/>
        <end position="1294"/>
    </location>
</feature>
<keyword evidence="6" id="KW-0902">Two-component regulatory system</keyword>
<feature type="domain" description="PAS" evidence="11">
    <location>
        <begin position="1295"/>
        <end position="1365"/>
    </location>
</feature>
<dbReference type="InterPro" id="IPR036890">
    <property type="entry name" value="HATPase_C_sf"/>
</dbReference>
<feature type="modified residue" description="4-aspartylphosphate" evidence="7">
    <location>
        <position position="671"/>
    </location>
</feature>
<dbReference type="InterPro" id="IPR003594">
    <property type="entry name" value="HATPase_dom"/>
</dbReference>
<dbReference type="InterPro" id="IPR011006">
    <property type="entry name" value="CheY-like_superfamily"/>
</dbReference>
<dbReference type="PROSITE" id="PS50109">
    <property type="entry name" value="HIS_KIN"/>
    <property type="match status" value="2"/>
</dbReference>
<dbReference type="SMART" id="SM00448">
    <property type="entry name" value="REC"/>
    <property type="match status" value="2"/>
</dbReference>
<evidence type="ECO:0000256" key="3">
    <source>
        <dbReference type="ARBA" id="ARBA00022553"/>
    </source>
</evidence>
<dbReference type="InterPro" id="IPR003018">
    <property type="entry name" value="GAF"/>
</dbReference>
<dbReference type="Pfam" id="PF01590">
    <property type="entry name" value="GAF"/>
    <property type="match status" value="1"/>
</dbReference>
<keyword evidence="8" id="KW-0175">Coiled coil</keyword>
<evidence type="ECO:0000256" key="1">
    <source>
        <dbReference type="ARBA" id="ARBA00000085"/>
    </source>
</evidence>
<dbReference type="Proteomes" id="UP001482513">
    <property type="component" value="Unassembled WGS sequence"/>
</dbReference>
<dbReference type="InterPro" id="IPR029016">
    <property type="entry name" value="GAF-like_dom_sf"/>
</dbReference>
<dbReference type="Gene3D" id="2.10.70.100">
    <property type="match status" value="1"/>
</dbReference>
<dbReference type="SUPFAM" id="SSF55781">
    <property type="entry name" value="GAF domain-like"/>
    <property type="match status" value="2"/>
</dbReference>
<dbReference type="PANTHER" id="PTHR43547:SF2">
    <property type="entry name" value="HYBRID SIGNAL TRANSDUCTION HISTIDINE KINASE C"/>
    <property type="match status" value="1"/>
</dbReference>
<comment type="catalytic activity">
    <reaction evidence="1">
        <text>ATP + protein L-histidine = ADP + protein N-phospho-L-histidine.</text>
        <dbReference type="EC" id="2.7.13.3"/>
    </reaction>
</comment>
<dbReference type="Gene3D" id="3.40.50.2300">
    <property type="match status" value="2"/>
</dbReference>
<dbReference type="Pfam" id="PF13188">
    <property type="entry name" value="PAS_8"/>
    <property type="match status" value="1"/>
</dbReference>
<dbReference type="InterPro" id="IPR005467">
    <property type="entry name" value="His_kinase_dom"/>
</dbReference>
<feature type="domain" description="PAC" evidence="12">
    <location>
        <begin position="829"/>
        <end position="884"/>
    </location>
</feature>
<dbReference type="SMART" id="SM00065">
    <property type="entry name" value="GAF"/>
    <property type="match status" value="2"/>
</dbReference>
<dbReference type="SMART" id="SM00387">
    <property type="entry name" value="HATPase_c"/>
    <property type="match status" value="2"/>
</dbReference>
<accession>A0ABV0K4U8</accession>
<dbReference type="EMBL" id="JAMPKX010000004">
    <property type="protein sequence ID" value="MEP0947551.1"/>
    <property type="molecule type" value="Genomic_DNA"/>
</dbReference>
<evidence type="ECO:0000259" key="9">
    <source>
        <dbReference type="PROSITE" id="PS50109"/>
    </source>
</evidence>
<organism evidence="13 14">
    <name type="scientific">Leptolyngbya subtilissima DQ-A4</name>
    <dbReference type="NCBI Taxonomy" id="2933933"/>
    <lineage>
        <taxon>Bacteria</taxon>
        <taxon>Bacillati</taxon>
        <taxon>Cyanobacteriota</taxon>
        <taxon>Cyanophyceae</taxon>
        <taxon>Leptolyngbyales</taxon>
        <taxon>Leptolyngbyaceae</taxon>
        <taxon>Leptolyngbya group</taxon>
        <taxon>Leptolyngbya</taxon>
    </lineage>
</organism>
<dbReference type="NCBIfam" id="TIGR00229">
    <property type="entry name" value="sensory_box"/>
    <property type="match status" value="5"/>
</dbReference>
<dbReference type="RefSeq" id="WP_190702672.1">
    <property type="nucleotide sequence ID" value="NZ_JAMPKX010000004.1"/>
</dbReference>
<dbReference type="Gene3D" id="3.30.450.20">
    <property type="entry name" value="PAS domain"/>
    <property type="match status" value="7"/>
</dbReference>
<dbReference type="SUPFAM" id="SSF47384">
    <property type="entry name" value="Homodimeric domain of signal transducing histidine kinase"/>
    <property type="match status" value="2"/>
</dbReference>
<dbReference type="PRINTS" id="PR00344">
    <property type="entry name" value="BCTRLSENSOR"/>
</dbReference>
<evidence type="ECO:0000256" key="7">
    <source>
        <dbReference type="PROSITE-ProRule" id="PRU00169"/>
    </source>
</evidence>
<feature type="domain" description="Histidine kinase" evidence="9">
    <location>
        <begin position="357"/>
        <end position="572"/>
    </location>
</feature>
<dbReference type="SUPFAM" id="SSF55785">
    <property type="entry name" value="PYP-like sensor domain (PAS domain)"/>
    <property type="match status" value="7"/>
</dbReference>
<keyword evidence="14" id="KW-1185">Reference proteome</keyword>
<evidence type="ECO:0000256" key="2">
    <source>
        <dbReference type="ARBA" id="ARBA00012438"/>
    </source>
</evidence>
<feature type="domain" description="PAS" evidence="11">
    <location>
        <begin position="1421"/>
        <end position="1491"/>
    </location>
</feature>
<dbReference type="Pfam" id="PF13185">
    <property type="entry name" value="GAF_2"/>
    <property type="match status" value="1"/>
</dbReference>
<feature type="coiled-coil region" evidence="8">
    <location>
        <begin position="1656"/>
        <end position="1685"/>
    </location>
</feature>
<dbReference type="EC" id="2.7.13.3" evidence="2"/>
<feature type="domain" description="PAS" evidence="11">
    <location>
        <begin position="1194"/>
        <end position="1228"/>
    </location>
</feature>
<dbReference type="SUPFAM" id="SSF52172">
    <property type="entry name" value="CheY-like"/>
    <property type="match status" value="2"/>
</dbReference>
<dbReference type="InterPro" id="IPR003661">
    <property type="entry name" value="HisK_dim/P_dom"/>
</dbReference>
<dbReference type="PROSITE" id="PS50112">
    <property type="entry name" value="PAS"/>
    <property type="match status" value="4"/>
</dbReference>
<dbReference type="CDD" id="cd17574">
    <property type="entry name" value="REC_OmpR"/>
    <property type="match status" value="1"/>
</dbReference>
<feature type="domain" description="PAC" evidence="12">
    <location>
        <begin position="1493"/>
        <end position="1545"/>
    </location>
</feature>
<dbReference type="InterPro" id="IPR001610">
    <property type="entry name" value="PAC"/>
</dbReference>